<dbReference type="InterPro" id="IPR016040">
    <property type="entry name" value="NAD(P)-bd_dom"/>
</dbReference>
<proteinExistence type="inferred from homology"/>
<evidence type="ECO:0000259" key="10">
    <source>
        <dbReference type="Pfam" id="PF16363"/>
    </source>
</evidence>
<name>A0A4Q8BDL0_9ACTN</name>
<evidence type="ECO:0000256" key="2">
    <source>
        <dbReference type="ARBA" id="ARBA00001911"/>
    </source>
</evidence>
<dbReference type="Pfam" id="PF16363">
    <property type="entry name" value="GDP_Man_Dehyd"/>
    <property type="match status" value="1"/>
</dbReference>
<comment type="similarity">
    <text evidence="3 8">Belongs to the NAD(P)-dependent epimerase/dehydratase family. dTDP-glucose dehydratase subfamily.</text>
</comment>
<evidence type="ECO:0000256" key="5">
    <source>
        <dbReference type="ARBA" id="ARBA00016977"/>
    </source>
</evidence>
<accession>A0A4Q8BDL0</accession>
<dbReference type="NCBIfam" id="TIGR01181">
    <property type="entry name" value="dTDP_gluc_dehyt"/>
    <property type="match status" value="1"/>
</dbReference>
<dbReference type="Gene3D" id="3.40.50.720">
    <property type="entry name" value="NAD(P)-binding Rossmann-like Domain"/>
    <property type="match status" value="1"/>
</dbReference>
<gene>
    <name evidence="11" type="ORF">EV384_3805</name>
</gene>
<dbReference type="InterPro" id="IPR036291">
    <property type="entry name" value="NAD(P)-bd_dom_sf"/>
</dbReference>
<dbReference type="GO" id="GO:0008460">
    <property type="term" value="F:dTDP-glucose 4,6-dehydratase activity"/>
    <property type="evidence" value="ECO:0007669"/>
    <property type="project" value="UniProtKB-EC"/>
</dbReference>
<comment type="caution">
    <text evidence="11">The sequence shown here is derived from an EMBL/GenBank/DDBJ whole genome shotgun (WGS) entry which is preliminary data.</text>
</comment>
<reference evidence="11 12" key="1">
    <citation type="submission" date="2019-02" db="EMBL/GenBank/DDBJ databases">
        <title>Sequencing the genomes of 1000 actinobacteria strains.</title>
        <authorList>
            <person name="Klenk H.-P."/>
        </authorList>
    </citation>
    <scope>NUCLEOTIDE SEQUENCE [LARGE SCALE GENOMIC DNA]</scope>
    <source>
        <strain evidence="11 12">DSM 45612</strain>
    </source>
</reference>
<dbReference type="EMBL" id="SHLD01000001">
    <property type="protein sequence ID" value="RZU75273.1"/>
    <property type="molecule type" value="Genomic_DNA"/>
</dbReference>
<evidence type="ECO:0000256" key="8">
    <source>
        <dbReference type="RuleBase" id="RU004473"/>
    </source>
</evidence>
<dbReference type="AlphaFoldDB" id="A0A4Q8BDL0"/>
<evidence type="ECO:0000256" key="6">
    <source>
        <dbReference type="ARBA" id="ARBA00023027"/>
    </source>
</evidence>
<keyword evidence="7 8" id="KW-0456">Lyase</keyword>
<evidence type="ECO:0000256" key="7">
    <source>
        <dbReference type="ARBA" id="ARBA00023239"/>
    </source>
</evidence>
<sequence length="362" mass="38909">MGSAQPSRLIGGRPARPAAPAVPPRPDRRAGTFPAVRILVTGGAGFIGSAYVRRLLRGAEPALDVDIDAVTVLDAFTYAGTEGSLDAVRTDPRLRVVHGDIRDAPLVDAVVGGHDVVVHFAAESHVDRSITGAAAFVTTNVVGTQTLLDAALRHGVRRMVQVSTDEVYGSVATGSWTERAPLDPSSPYSAAKAGADLLALAYHRTHGLDVVVTRGANTYGPYQYPEKIVPLFVTNLLDGHDVPLYGDGGNVREWLHVDDHCHGVALAQTRGRAGGVYHLGGGAELTNRELTGRLLAACGAGWDRVRPVADRKGHDRRYSLDSTTSHRELGWSPTVDLEQGLAATVDWYRRNRAWWEPLKPHR</sequence>
<dbReference type="Gene3D" id="3.90.25.10">
    <property type="entry name" value="UDP-galactose 4-epimerase, domain 1"/>
    <property type="match status" value="1"/>
</dbReference>
<feature type="domain" description="NAD(P)-binding" evidence="10">
    <location>
        <begin position="39"/>
        <end position="342"/>
    </location>
</feature>
<evidence type="ECO:0000313" key="12">
    <source>
        <dbReference type="Proteomes" id="UP000294114"/>
    </source>
</evidence>
<dbReference type="PANTHER" id="PTHR43000">
    <property type="entry name" value="DTDP-D-GLUCOSE 4,6-DEHYDRATASE-RELATED"/>
    <property type="match status" value="1"/>
</dbReference>
<evidence type="ECO:0000256" key="4">
    <source>
        <dbReference type="ARBA" id="ARBA00011990"/>
    </source>
</evidence>
<dbReference type="GO" id="GO:0009225">
    <property type="term" value="P:nucleotide-sugar metabolic process"/>
    <property type="evidence" value="ECO:0007669"/>
    <property type="project" value="InterPro"/>
</dbReference>
<dbReference type="Proteomes" id="UP000294114">
    <property type="component" value="Unassembled WGS sequence"/>
</dbReference>
<comment type="catalytic activity">
    <reaction evidence="1 8">
        <text>dTDP-alpha-D-glucose = dTDP-4-dehydro-6-deoxy-alpha-D-glucose + H2O</text>
        <dbReference type="Rhea" id="RHEA:17221"/>
        <dbReference type="ChEBI" id="CHEBI:15377"/>
        <dbReference type="ChEBI" id="CHEBI:57477"/>
        <dbReference type="ChEBI" id="CHEBI:57649"/>
        <dbReference type="EC" id="4.2.1.46"/>
    </reaction>
</comment>
<organism evidence="11 12">
    <name type="scientific">Micromonospora kangleipakensis</name>
    <dbReference type="NCBI Taxonomy" id="1077942"/>
    <lineage>
        <taxon>Bacteria</taxon>
        <taxon>Bacillati</taxon>
        <taxon>Actinomycetota</taxon>
        <taxon>Actinomycetes</taxon>
        <taxon>Micromonosporales</taxon>
        <taxon>Micromonosporaceae</taxon>
        <taxon>Micromonospora</taxon>
    </lineage>
</organism>
<evidence type="ECO:0000256" key="9">
    <source>
        <dbReference type="SAM" id="MobiDB-lite"/>
    </source>
</evidence>
<dbReference type="EC" id="4.2.1.46" evidence="4 8"/>
<protein>
    <recommendedName>
        <fullName evidence="5 8">dTDP-glucose 4,6-dehydratase</fullName>
        <ecNumber evidence="4 8">4.2.1.46</ecNumber>
    </recommendedName>
</protein>
<dbReference type="SUPFAM" id="SSF51735">
    <property type="entry name" value="NAD(P)-binding Rossmann-fold domains"/>
    <property type="match status" value="1"/>
</dbReference>
<dbReference type="CDD" id="cd05246">
    <property type="entry name" value="dTDP_GD_SDR_e"/>
    <property type="match status" value="1"/>
</dbReference>
<keyword evidence="6" id="KW-0520">NAD</keyword>
<dbReference type="InterPro" id="IPR005888">
    <property type="entry name" value="dTDP_Gluc_deHydtase"/>
</dbReference>
<evidence type="ECO:0000313" key="11">
    <source>
        <dbReference type="EMBL" id="RZU75273.1"/>
    </source>
</evidence>
<keyword evidence="12" id="KW-1185">Reference proteome</keyword>
<evidence type="ECO:0000256" key="3">
    <source>
        <dbReference type="ARBA" id="ARBA00008178"/>
    </source>
</evidence>
<feature type="region of interest" description="Disordered" evidence="9">
    <location>
        <begin position="1"/>
        <end position="29"/>
    </location>
</feature>
<comment type="cofactor">
    <cofactor evidence="2 8">
        <name>NAD(+)</name>
        <dbReference type="ChEBI" id="CHEBI:57540"/>
    </cofactor>
</comment>
<evidence type="ECO:0000256" key="1">
    <source>
        <dbReference type="ARBA" id="ARBA00001539"/>
    </source>
</evidence>